<dbReference type="InterPro" id="IPR052723">
    <property type="entry name" value="Acyl-CoA_thioesterase_PaaI"/>
</dbReference>
<dbReference type="InterPro" id="IPR003736">
    <property type="entry name" value="PAAI_dom"/>
</dbReference>
<reference evidence="3 4" key="1">
    <citation type="submission" date="2015-03" db="EMBL/GenBank/DDBJ databases">
        <title>Genome assembly of Sandaracinus amylolyticus DSM 53668.</title>
        <authorList>
            <person name="Sharma G."/>
            <person name="Subramanian S."/>
        </authorList>
    </citation>
    <scope>NUCLEOTIDE SEQUENCE [LARGE SCALE GENOMIC DNA]</scope>
    <source>
        <strain evidence="3 4">DSM 53668</strain>
    </source>
</reference>
<gene>
    <name evidence="3" type="ORF">DB32_000620</name>
</gene>
<dbReference type="InterPro" id="IPR006683">
    <property type="entry name" value="Thioestr_dom"/>
</dbReference>
<sequence length="131" mass="13404">MDDLLASSRFASWLGLRIVSRSDGACRIELPIRDEHANTRGIAHGGVIASLIDTAAGAAIALQPSIDGQGVVTVSLATSYLAPAQVGDVLVAEARRRSGGKRVVVCEVEVTSTKGDAIATALVTLAAAKPV</sequence>
<dbReference type="InterPro" id="IPR029069">
    <property type="entry name" value="HotDog_dom_sf"/>
</dbReference>
<dbReference type="EMBL" id="CP011125">
    <property type="protein sequence ID" value="AKF03471.1"/>
    <property type="molecule type" value="Genomic_DNA"/>
</dbReference>
<evidence type="ECO:0000259" key="2">
    <source>
        <dbReference type="Pfam" id="PF03061"/>
    </source>
</evidence>
<name>A0A0F6VZI5_9BACT</name>
<dbReference type="PANTHER" id="PTHR42856:SF1">
    <property type="entry name" value="ACYL-COENZYME A THIOESTERASE PAAI"/>
    <property type="match status" value="1"/>
</dbReference>
<evidence type="ECO:0000313" key="3">
    <source>
        <dbReference type="EMBL" id="AKF03471.1"/>
    </source>
</evidence>
<dbReference type="AlphaFoldDB" id="A0A0F6VZI5"/>
<evidence type="ECO:0000313" key="4">
    <source>
        <dbReference type="Proteomes" id="UP000034883"/>
    </source>
</evidence>
<feature type="domain" description="Thioesterase" evidence="2">
    <location>
        <begin position="41"/>
        <end position="116"/>
    </location>
</feature>
<protein>
    <recommendedName>
        <fullName evidence="2">Thioesterase domain-containing protein</fullName>
    </recommendedName>
</protein>
<proteinExistence type="predicted"/>
<keyword evidence="4" id="KW-1185">Reference proteome</keyword>
<dbReference type="KEGG" id="samy:DB32_000620"/>
<dbReference type="GO" id="GO:0016289">
    <property type="term" value="F:acyl-CoA hydrolase activity"/>
    <property type="evidence" value="ECO:0007669"/>
    <property type="project" value="UniProtKB-ARBA"/>
</dbReference>
<dbReference type="Pfam" id="PF03061">
    <property type="entry name" value="4HBT"/>
    <property type="match status" value="1"/>
</dbReference>
<dbReference type="NCBIfam" id="TIGR00369">
    <property type="entry name" value="unchar_dom_1"/>
    <property type="match status" value="1"/>
</dbReference>
<dbReference type="OrthoDB" id="9813282at2"/>
<keyword evidence="1" id="KW-0378">Hydrolase</keyword>
<dbReference type="SUPFAM" id="SSF54637">
    <property type="entry name" value="Thioesterase/thiol ester dehydrase-isomerase"/>
    <property type="match status" value="1"/>
</dbReference>
<dbReference type="STRING" id="927083.DB32_000620"/>
<evidence type="ECO:0000256" key="1">
    <source>
        <dbReference type="ARBA" id="ARBA00022801"/>
    </source>
</evidence>
<organism evidence="3 4">
    <name type="scientific">Sandaracinus amylolyticus</name>
    <dbReference type="NCBI Taxonomy" id="927083"/>
    <lineage>
        <taxon>Bacteria</taxon>
        <taxon>Pseudomonadati</taxon>
        <taxon>Myxococcota</taxon>
        <taxon>Polyangia</taxon>
        <taxon>Polyangiales</taxon>
        <taxon>Sandaracinaceae</taxon>
        <taxon>Sandaracinus</taxon>
    </lineage>
</organism>
<dbReference type="RefSeq" id="WP_053230928.1">
    <property type="nucleotide sequence ID" value="NZ_CP011125.1"/>
</dbReference>
<dbReference type="CDD" id="cd03443">
    <property type="entry name" value="PaaI_thioesterase"/>
    <property type="match status" value="1"/>
</dbReference>
<dbReference type="Gene3D" id="3.10.129.10">
    <property type="entry name" value="Hotdog Thioesterase"/>
    <property type="match status" value="1"/>
</dbReference>
<dbReference type="PANTHER" id="PTHR42856">
    <property type="entry name" value="ACYL-COENZYME A THIOESTERASE PAAI"/>
    <property type="match status" value="1"/>
</dbReference>
<dbReference type="Proteomes" id="UP000034883">
    <property type="component" value="Chromosome"/>
</dbReference>
<accession>A0A0F6VZI5</accession>